<name>A0A8C8S4M3_9SAUR</name>
<evidence type="ECO:0000259" key="9">
    <source>
        <dbReference type="SMART" id="SM00829"/>
    </source>
</evidence>
<dbReference type="InterPro" id="IPR036291">
    <property type="entry name" value="NAD(P)-bd_dom_sf"/>
</dbReference>
<organism evidence="10 11">
    <name type="scientific">Pelusios castaneus</name>
    <name type="common">West African mud turtle</name>
    <dbReference type="NCBI Taxonomy" id="367368"/>
    <lineage>
        <taxon>Eukaryota</taxon>
        <taxon>Metazoa</taxon>
        <taxon>Chordata</taxon>
        <taxon>Craniata</taxon>
        <taxon>Vertebrata</taxon>
        <taxon>Euteleostomi</taxon>
        <taxon>Archelosauria</taxon>
        <taxon>Testudinata</taxon>
        <taxon>Testudines</taxon>
        <taxon>Pleurodira</taxon>
        <taxon>Pelomedusidae</taxon>
        <taxon>Pelusios</taxon>
    </lineage>
</organism>
<dbReference type="PANTHER" id="PTHR43161:SF9">
    <property type="entry name" value="SORBITOL DEHYDROGENASE"/>
    <property type="match status" value="1"/>
</dbReference>
<dbReference type="AlphaFoldDB" id="A0A8C8S4M3"/>
<evidence type="ECO:0000256" key="5">
    <source>
        <dbReference type="ARBA" id="ARBA00023002"/>
    </source>
</evidence>
<dbReference type="SUPFAM" id="SSF50129">
    <property type="entry name" value="GroES-like"/>
    <property type="match status" value="1"/>
</dbReference>
<proteinExistence type="inferred from homology"/>
<keyword evidence="11" id="KW-1185">Reference proteome</keyword>
<dbReference type="InterPro" id="IPR013149">
    <property type="entry name" value="ADH-like_C"/>
</dbReference>
<evidence type="ECO:0000313" key="10">
    <source>
        <dbReference type="Ensembl" id="ENSPCEP00000014281.1"/>
    </source>
</evidence>
<dbReference type="InterPro" id="IPR002328">
    <property type="entry name" value="ADH_Zn_CS"/>
</dbReference>
<dbReference type="GO" id="GO:0008270">
    <property type="term" value="F:zinc ion binding"/>
    <property type="evidence" value="ECO:0007669"/>
    <property type="project" value="InterPro"/>
</dbReference>
<evidence type="ECO:0000256" key="2">
    <source>
        <dbReference type="ARBA" id="ARBA00008072"/>
    </source>
</evidence>
<keyword evidence="5" id="KW-0560">Oxidoreductase</keyword>
<evidence type="ECO:0000256" key="4">
    <source>
        <dbReference type="ARBA" id="ARBA00022833"/>
    </source>
</evidence>
<dbReference type="Pfam" id="PF08240">
    <property type="entry name" value="ADH_N"/>
    <property type="match status" value="1"/>
</dbReference>
<evidence type="ECO:0000256" key="8">
    <source>
        <dbReference type="RuleBase" id="RU361277"/>
    </source>
</evidence>
<evidence type="ECO:0000256" key="3">
    <source>
        <dbReference type="ARBA" id="ARBA00022723"/>
    </source>
</evidence>
<dbReference type="CDD" id="cd05285">
    <property type="entry name" value="sorbitol_DH"/>
    <property type="match status" value="1"/>
</dbReference>
<dbReference type="GO" id="GO:0006062">
    <property type="term" value="P:sorbitol catabolic process"/>
    <property type="evidence" value="ECO:0007669"/>
    <property type="project" value="TreeGrafter"/>
</dbReference>
<dbReference type="SUPFAM" id="SSF51735">
    <property type="entry name" value="NAD(P)-binding Rossmann-fold domains"/>
    <property type="match status" value="1"/>
</dbReference>
<dbReference type="InterPro" id="IPR011032">
    <property type="entry name" value="GroES-like_sf"/>
</dbReference>
<protein>
    <recommendedName>
        <fullName evidence="6">Sorbitol dehydrogenase</fullName>
    </recommendedName>
    <alternativeName>
        <fullName evidence="7">Polyol dehydrogenase</fullName>
    </alternativeName>
</protein>
<comment type="cofactor">
    <cofactor evidence="1 8">
        <name>Zn(2+)</name>
        <dbReference type="ChEBI" id="CHEBI:29105"/>
    </cofactor>
</comment>
<feature type="domain" description="Enoyl reductase (ER)" evidence="9">
    <location>
        <begin position="17"/>
        <end position="325"/>
    </location>
</feature>
<dbReference type="PANTHER" id="PTHR43161">
    <property type="entry name" value="SORBITOL DEHYDROGENASE"/>
    <property type="match status" value="1"/>
</dbReference>
<dbReference type="Ensembl" id="ENSPCET00000014801.1">
    <property type="protein sequence ID" value="ENSPCEP00000014281.1"/>
    <property type="gene ID" value="ENSPCEG00000011310.1"/>
</dbReference>
<evidence type="ECO:0000256" key="7">
    <source>
        <dbReference type="ARBA" id="ARBA00032485"/>
    </source>
</evidence>
<accession>A0A8C8S4M3</accession>
<keyword evidence="3 8" id="KW-0479">Metal-binding</keyword>
<evidence type="ECO:0000256" key="1">
    <source>
        <dbReference type="ARBA" id="ARBA00001947"/>
    </source>
</evidence>
<keyword evidence="4 8" id="KW-0862">Zinc</keyword>
<reference evidence="10" key="1">
    <citation type="submission" date="2025-08" db="UniProtKB">
        <authorList>
            <consortium name="Ensembl"/>
        </authorList>
    </citation>
    <scope>IDENTIFICATION</scope>
</reference>
<dbReference type="PROSITE" id="PS00059">
    <property type="entry name" value="ADH_ZINC"/>
    <property type="match status" value="1"/>
</dbReference>
<sequence>MAAARPENLSVVVHRAGDLRLENRPVPEPGPNEVLLRIHSVGICGSDVHYWQNGRIGDFIVKKPMVLGHEASGTVIKVGSSVTHLKPGDRVAIEPGAPRDIDEFCKIGRYNLSPTIFFCATPPDDGNLCRYYAHNASFCYKLPDNVTFEEGALIEPLSVGIHACRRGGVTLGTKVLICGADLSASRLEKAKEIGADFTIEIKKETPQEVASMVQDLLGCMPEITVECSGAEASVQTGIYATRSGGTLVLVGLGPEMVHVPIVNAAVREVDIKGIFRYCNTWPMAISMLASKRVNIKSLVTHRFPLEKALEAFEATRKGEGVKVMLKCDPSDQNP</sequence>
<evidence type="ECO:0000256" key="6">
    <source>
        <dbReference type="ARBA" id="ARBA00026132"/>
    </source>
</evidence>
<dbReference type="SMART" id="SM00829">
    <property type="entry name" value="PKS_ER"/>
    <property type="match status" value="1"/>
</dbReference>
<reference evidence="10" key="2">
    <citation type="submission" date="2025-09" db="UniProtKB">
        <authorList>
            <consortium name="Ensembl"/>
        </authorList>
    </citation>
    <scope>IDENTIFICATION</scope>
</reference>
<dbReference type="GO" id="GO:0003939">
    <property type="term" value="F:L-iditol 2-dehydrogenase (NAD+) activity"/>
    <property type="evidence" value="ECO:0007669"/>
    <property type="project" value="TreeGrafter"/>
</dbReference>
<dbReference type="Pfam" id="PF00107">
    <property type="entry name" value="ADH_zinc_N"/>
    <property type="match status" value="1"/>
</dbReference>
<dbReference type="Gene3D" id="3.40.50.720">
    <property type="entry name" value="NAD(P)-binding Rossmann-like Domain"/>
    <property type="match status" value="2"/>
</dbReference>
<comment type="similarity">
    <text evidence="2 8">Belongs to the zinc-containing alcohol dehydrogenase family.</text>
</comment>
<evidence type="ECO:0000313" key="11">
    <source>
        <dbReference type="Proteomes" id="UP000694393"/>
    </source>
</evidence>
<dbReference type="InterPro" id="IPR045306">
    <property type="entry name" value="SDH-like"/>
</dbReference>
<dbReference type="InterPro" id="IPR020843">
    <property type="entry name" value="ER"/>
</dbReference>
<dbReference type="InterPro" id="IPR013154">
    <property type="entry name" value="ADH-like_N"/>
</dbReference>
<dbReference type="Gene3D" id="3.90.180.10">
    <property type="entry name" value="Medium-chain alcohol dehydrogenases, catalytic domain"/>
    <property type="match status" value="2"/>
</dbReference>
<dbReference type="Proteomes" id="UP000694393">
    <property type="component" value="Unplaced"/>
</dbReference>